<reference evidence="9" key="1">
    <citation type="submission" date="2021-01" db="EMBL/GenBank/DDBJ databases">
        <title>Whole genome shotgun sequence of Rhizocola hellebori NBRC 109834.</title>
        <authorList>
            <person name="Komaki H."/>
            <person name="Tamura T."/>
        </authorList>
    </citation>
    <scope>NUCLEOTIDE SEQUENCE</scope>
    <source>
        <strain evidence="9">NBRC 109834</strain>
    </source>
</reference>
<dbReference type="PRINTS" id="PR00112">
    <property type="entry name" value="ACYLPHPHTASE"/>
</dbReference>
<comment type="caution">
    <text evidence="9">The sequence shown here is derived from an EMBL/GenBank/DDBJ whole genome shotgun (WGS) entry which is preliminary data.</text>
</comment>
<dbReference type="GO" id="GO:0003998">
    <property type="term" value="F:acylphosphatase activity"/>
    <property type="evidence" value="ECO:0007669"/>
    <property type="project" value="UniProtKB-EC"/>
</dbReference>
<evidence type="ECO:0000256" key="5">
    <source>
        <dbReference type="PROSITE-ProRule" id="PRU00520"/>
    </source>
</evidence>
<sequence length="117" mass="12191">MATLTSPAMGRGSASPPAACRRLATLPGVESKKVTVSGRVQGVYFRDTCRRMALAAGVRGWVRNRPDGTVQALFEGEPDAVEQMVAWAHTGPPQAAVSAVEVTSVPASDPVGFRVVG</sequence>
<feature type="active site" evidence="5">
    <location>
        <position position="46"/>
    </location>
</feature>
<dbReference type="PANTHER" id="PTHR47268">
    <property type="entry name" value="ACYLPHOSPHATASE"/>
    <property type="match status" value="1"/>
</dbReference>
<evidence type="ECO:0000256" key="3">
    <source>
        <dbReference type="ARBA" id="ARBA00015991"/>
    </source>
</evidence>
<keyword evidence="10" id="KW-1185">Reference proteome</keyword>
<dbReference type="InterPro" id="IPR001792">
    <property type="entry name" value="Acylphosphatase-like_dom"/>
</dbReference>
<dbReference type="PROSITE" id="PS51160">
    <property type="entry name" value="ACYLPHOSPHATASE_3"/>
    <property type="match status" value="1"/>
</dbReference>
<comment type="catalytic activity">
    <reaction evidence="4 5 6">
        <text>an acyl phosphate + H2O = a carboxylate + phosphate + H(+)</text>
        <dbReference type="Rhea" id="RHEA:14965"/>
        <dbReference type="ChEBI" id="CHEBI:15377"/>
        <dbReference type="ChEBI" id="CHEBI:15378"/>
        <dbReference type="ChEBI" id="CHEBI:29067"/>
        <dbReference type="ChEBI" id="CHEBI:43474"/>
        <dbReference type="ChEBI" id="CHEBI:59918"/>
        <dbReference type="EC" id="3.6.1.7"/>
    </reaction>
</comment>
<evidence type="ECO:0000313" key="9">
    <source>
        <dbReference type="EMBL" id="GIH02491.1"/>
    </source>
</evidence>
<keyword evidence="5 6" id="KW-0378">Hydrolase</keyword>
<feature type="active site" evidence="5">
    <location>
        <position position="64"/>
    </location>
</feature>
<gene>
    <name evidence="9" type="ORF">Rhe02_05580</name>
</gene>
<evidence type="ECO:0000256" key="1">
    <source>
        <dbReference type="ARBA" id="ARBA00005614"/>
    </source>
</evidence>
<evidence type="ECO:0000256" key="7">
    <source>
        <dbReference type="RuleBase" id="RU004168"/>
    </source>
</evidence>
<feature type="domain" description="Acylphosphatase-like" evidence="8">
    <location>
        <begin position="31"/>
        <end position="117"/>
    </location>
</feature>
<dbReference type="PROSITE" id="PS00150">
    <property type="entry name" value="ACYLPHOSPHATASE_1"/>
    <property type="match status" value="1"/>
</dbReference>
<accession>A0A8J3Q2K2</accession>
<dbReference type="Proteomes" id="UP000612899">
    <property type="component" value="Unassembled WGS sequence"/>
</dbReference>
<evidence type="ECO:0000313" key="10">
    <source>
        <dbReference type="Proteomes" id="UP000612899"/>
    </source>
</evidence>
<dbReference type="InterPro" id="IPR020456">
    <property type="entry name" value="Acylphosphatase"/>
</dbReference>
<dbReference type="Gene3D" id="3.30.70.100">
    <property type="match status" value="1"/>
</dbReference>
<dbReference type="SUPFAM" id="SSF54975">
    <property type="entry name" value="Acylphosphatase/BLUF domain-like"/>
    <property type="match status" value="1"/>
</dbReference>
<evidence type="ECO:0000259" key="8">
    <source>
        <dbReference type="PROSITE" id="PS51160"/>
    </source>
</evidence>
<evidence type="ECO:0000256" key="2">
    <source>
        <dbReference type="ARBA" id="ARBA00012150"/>
    </source>
</evidence>
<dbReference type="EMBL" id="BONY01000002">
    <property type="protein sequence ID" value="GIH02491.1"/>
    <property type="molecule type" value="Genomic_DNA"/>
</dbReference>
<dbReference type="EC" id="3.6.1.7" evidence="2 5"/>
<dbReference type="InterPro" id="IPR036046">
    <property type="entry name" value="Acylphosphatase-like_dom_sf"/>
</dbReference>
<dbReference type="InterPro" id="IPR017968">
    <property type="entry name" value="Acylphosphatase_CS"/>
</dbReference>
<protein>
    <recommendedName>
        <fullName evidence="3 5">Acylphosphatase</fullName>
        <ecNumber evidence="2 5">3.6.1.7</ecNumber>
    </recommendedName>
</protein>
<evidence type="ECO:0000256" key="6">
    <source>
        <dbReference type="RuleBase" id="RU000553"/>
    </source>
</evidence>
<dbReference type="PROSITE" id="PS00151">
    <property type="entry name" value="ACYLPHOSPHATASE_2"/>
    <property type="match status" value="1"/>
</dbReference>
<dbReference type="PANTHER" id="PTHR47268:SF4">
    <property type="entry name" value="ACYLPHOSPHATASE"/>
    <property type="match status" value="1"/>
</dbReference>
<evidence type="ECO:0000256" key="4">
    <source>
        <dbReference type="ARBA" id="ARBA00047645"/>
    </source>
</evidence>
<dbReference type="Pfam" id="PF00708">
    <property type="entry name" value="Acylphosphatase"/>
    <property type="match status" value="1"/>
</dbReference>
<comment type="similarity">
    <text evidence="1 7">Belongs to the acylphosphatase family.</text>
</comment>
<name>A0A8J3Q2K2_9ACTN</name>
<dbReference type="AlphaFoldDB" id="A0A8J3Q2K2"/>
<proteinExistence type="inferred from homology"/>
<organism evidence="9 10">
    <name type="scientific">Rhizocola hellebori</name>
    <dbReference type="NCBI Taxonomy" id="1392758"/>
    <lineage>
        <taxon>Bacteria</taxon>
        <taxon>Bacillati</taxon>
        <taxon>Actinomycetota</taxon>
        <taxon>Actinomycetes</taxon>
        <taxon>Micromonosporales</taxon>
        <taxon>Micromonosporaceae</taxon>
        <taxon>Rhizocola</taxon>
    </lineage>
</organism>